<dbReference type="RefSeq" id="WP_183339319.1">
    <property type="nucleotide sequence ID" value="NZ_JACHZG010000001.1"/>
</dbReference>
<dbReference type="EMBL" id="JACHZG010000001">
    <property type="protein sequence ID" value="MBB3327840.1"/>
    <property type="molecule type" value="Genomic_DNA"/>
</dbReference>
<reference evidence="1 2" key="1">
    <citation type="submission" date="2020-08" db="EMBL/GenBank/DDBJ databases">
        <title>Sequencing the genomes of 1000 actinobacteria strains.</title>
        <authorList>
            <person name="Klenk H.-P."/>
        </authorList>
    </citation>
    <scope>NUCLEOTIDE SEQUENCE [LARGE SCALE GENOMIC DNA]</scope>
    <source>
        <strain evidence="1 2">DSM 11053</strain>
    </source>
</reference>
<dbReference type="AlphaFoldDB" id="A0A7W5JX02"/>
<proteinExistence type="predicted"/>
<sequence>MLALGWLANRVGLTDDPLKPVGNLLVDHPLALAAGLGALALVLTGPRVARSTGASRRPAAV</sequence>
<comment type="caution">
    <text evidence="1">The sequence shown here is derived from an EMBL/GenBank/DDBJ whole genome shotgun (WGS) entry which is preliminary data.</text>
</comment>
<gene>
    <name evidence="1" type="ORF">FHX39_002784</name>
</gene>
<protein>
    <submittedName>
        <fullName evidence="1">Uncharacterized protein</fullName>
    </submittedName>
</protein>
<evidence type="ECO:0000313" key="2">
    <source>
        <dbReference type="Proteomes" id="UP000565572"/>
    </source>
</evidence>
<dbReference type="Proteomes" id="UP000565572">
    <property type="component" value="Unassembled WGS sequence"/>
</dbReference>
<evidence type="ECO:0000313" key="1">
    <source>
        <dbReference type="EMBL" id="MBB3327840.1"/>
    </source>
</evidence>
<accession>A0A7W5JX02</accession>
<keyword evidence="2" id="KW-1185">Reference proteome</keyword>
<name>A0A7W5JX02_9ACTN</name>
<organism evidence="1 2">
    <name type="scientific">Microlunatus antarcticus</name>
    <dbReference type="NCBI Taxonomy" id="53388"/>
    <lineage>
        <taxon>Bacteria</taxon>
        <taxon>Bacillati</taxon>
        <taxon>Actinomycetota</taxon>
        <taxon>Actinomycetes</taxon>
        <taxon>Propionibacteriales</taxon>
        <taxon>Propionibacteriaceae</taxon>
        <taxon>Microlunatus</taxon>
    </lineage>
</organism>